<name>A0AAV9NBQ9_9EURO</name>
<feature type="compositionally biased region" description="Acidic residues" evidence="1">
    <location>
        <begin position="41"/>
        <end position="53"/>
    </location>
</feature>
<evidence type="ECO:0008006" key="4">
    <source>
        <dbReference type="Google" id="ProtNLM"/>
    </source>
</evidence>
<dbReference type="GeneID" id="89971391"/>
<comment type="caution">
    <text evidence="2">The sequence shown here is derived from an EMBL/GenBank/DDBJ whole genome shotgun (WGS) entry which is preliminary data.</text>
</comment>
<accession>A0AAV9NBQ9</accession>
<gene>
    <name evidence="2" type="ORF">LTR84_003197</name>
</gene>
<evidence type="ECO:0000313" key="2">
    <source>
        <dbReference type="EMBL" id="KAK5051545.1"/>
    </source>
</evidence>
<sequence>MSANTFRTALLDCFARVSRLGLIYHAALTTEKPHLAGNNDLESDPEGVDADDNGDLHPVENSKSELVTAFDDPASLYQYISPVSHTRHPRVALGIIVSSNKYSKSGVEPFTINFQVGNLTPHILTLSNIEPVRPMGSSVTNGPIVRLVEQSIRGVIAQYRLEIFGPDTTTQLLPRPATLGNNSERFKTLQPLHCSEHAAWINSPNYADLWCKDLKLKLMVGMHYTIDIMPAGSLWGRRIMDEMIECEFLNRRLPSFEVVE</sequence>
<proteinExistence type="predicted"/>
<dbReference type="Proteomes" id="UP001358417">
    <property type="component" value="Unassembled WGS sequence"/>
</dbReference>
<keyword evidence="3" id="KW-1185">Reference proteome</keyword>
<protein>
    <recommendedName>
        <fullName evidence="4">Flavin reductase like domain-containing protein</fullName>
    </recommendedName>
</protein>
<evidence type="ECO:0000256" key="1">
    <source>
        <dbReference type="SAM" id="MobiDB-lite"/>
    </source>
</evidence>
<evidence type="ECO:0000313" key="3">
    <source>
        <dbReference type="Proteomes" id="UP001358417"/>
    </source>
</evidence>
<organism evidence="2 3">
    <name type="scientific">Exophiala bonariae</name>
    <dbReference type="NCBI Taxonomy" id="1690606"/>
    <lineage>
        <taxon>Eukaryota</taxon>
        <taxon>Fungi</taxon>
        <taxon>Dikarya</taxon>
        <taxon>Ascomycota</taxon>
        <taxon>Pezizomycotina</taxon>
        <taxon>Eurotiomycetes</taxon>
        <taxon>Chaetothyriomycetidae</taxon>
        <taxon>Chaetothyriales</taxon>
        <taxon>Herpotrichiellaceae</taxon>
        <taxon>Exophiala</taxon>
    </lineage>
</organism>
<dbReference type="EMBL" id="JAVRRD010000015">
    <property type="protein sequence ID" value="KAK5051545.1"/>
    <property type="molecule type" value="Genomic_DNA"/>
</dbReference>
<dbReference type="RefSeq" id="XP_064705772.1">
    <property type="nucleotide sequence ID" value="XM_064846792.1"/>
</dbReference>
<reference evidence="2 3" key="1">
    <citation type="submission" date="2023-08" db="EMBL/GenBank/DDBJ databases">
        <title>Black Yeasts Isolated from many extreme environments.</title>
        <authorList>
            <person name="Coleine C."/>
            <person name="Stajich J.E."/>
            <person name="Selbmann L."/>
        </authorList>
    </citation>
    <scope>NUCLEOTIDE SEQUENCE [LARGE SCALE GENOMIC DNA]</scope>
    <source>
        <strain evidence="2 3">CCFEE 5792</strain>
    </source>
</reference>
<feature type="region of interest" description="Disordered" evidence="1">
    <location>
        <begin position="34"/>
        <end position="56"/>
    </location>
</feature>
<dbReference type="AlphaFoldDB" id="A0AAV9NBQ9"/>